<dbReference type="Proteomes" id="UP000501991">
    <property type="component" value="Chromosome"/>
</dbReference>
<keyword evidence="8" id="KW-0732">Signal</keyword>
<evidence type="ECO:0000256" key="6">
    <source>
        <dbReference type="PROSITE-ProRule" id="PRU00433"/>
    </source>
</evidence>
<evidence type="ECO:0000256" key="3">
    <source>
        <dbReference type="ARBA" id="ARBA00022723"/>
    </source>
</evidence>
<feature type="region of interest" description="Disordered" evidence="7">
    <location>
        <begin position="22"/>
        <end position="67"/>
    </location>
</feature>
<dbReference type="SUPFAM" id="SSF46626">
    <property type="entry name" value="Cytochrome c"/>
    <property type="match status" value="1"/>
</dbReference>
<organism evidence="10 11">
    <name type="scientific">Nitrogeniibacter mangrovi</name>
    <dbReference type="NCBI Taxonomy" id="2016596"/>
    <lineage>
        <taxon>Bacteria</taxon>
        <taxon>Pseudomonadati</taxon>
        <taxon>Pseudomonadota</taxon>
        <taxon>Betaproteobacteria</taxon>
        <taxon>Rhodocyclales</taxon>
        <taxon>Zoogloeaceae</taxon>
        <taxon>Nitrogeniibacter</taxon>
    </lineage>
</organism>
<dbReference type="GO" id="GO:0020037">
    <property type="term" value="F:heme binding"/>
    <property type="evidence" value="ECO:0007669"/>
    <property type="project" value="InterPro"/>
</dbReference>
<dbReference type="GO" id="GO:0009055">
    <property type="term" value="F:electron transfer activity"/>
    <property type="evidence" value="ECO:0007669"/>
    <property type="project" value="InterPro"/>
</dbReference>
<feature type="signal peptide" evidence="8">
    <location>
        <begin position="1"/>
        <end position="19"/>
    </location>
</feature>
<evidence type="ECO:0000256" key="5">
    <source>
        <dbReference type="ARBA" id="ARBA00023004"/>
    </source>
</evidence>
<evidence type="ECO:0000313" key="11">
    <source>
        <dbReference type="Proteomes" id="UP000501991"/>
    </source>
</evidence>
<proteinExistence type="predicted"/>
<sequence>MRMTLIPSLLLVGLLAACGKEEAPPAPPATKAPAAEAPAPKAEAPAPAPKAEAPAPKAEAAAPADMASADGQKVYKATCFLCHGSGAGGAPLFGNAAEWEPRIAQGKDVLYKHAMEGFTGEKGMMPPRGGNPKLTDEEIKAAVDYMVSNAK</sequence>
<keyword evidence="11" id="KW-1185">Reference proteome</keyword>
<keyword evidence="5 6" id="KW-0408">Iron</keyword>
<gene>
    <name evidence="10" type="ORF">G3580_16700</name>
</gene>
<dbReference type="RefSeq" id="WP_173767400.1">
    <property type="nucleotide sequence ID" value="NZ_CP048836.1"/>
</dbReference>
<accession>A0A6C1B5X3</accession>
<evidence type="ECO:0000256" key="1">
    <source>
        <dbReference type="ARBA" id="ARBA00022448"/>
    </source>
</evidence>
<dbReference type="AlphaFoldDB" id="A0A6C1B5X3"/>
<name>A0A6C1B5X3_9RHOO</name>
<reference evidence="10 11" key="1">
    <citation type="submission" date="2020-02" db="EMBL/GenBank/DDBJ databases">
        <title>Nitrogenibacter mangrovi gen. nov., sp. nov. isolated from mangrove sediment, a denitrifying betaproteobacterium.</title>
        <authorList>
            <person name="Liao H."/>
            <person name="Tian Y."/>
        </authorList>
    </citation>
    <scope>NUCLEOTIDE SEQUENCE [LARGE SCALE GENOMIC DNA]</scope>
    <source>
        <strain evidence="10 11">M9-3-2</strain>
    </source>
</reference>
<dbReference type="PANTHER" id="PTHR40942:SF4">
    <property type="entry name" value="CYTOCHROME C5"/>
    <property type="match status" value="1"/>
</dbReference>
<dbReference type="KEGG" id="azq:G3580_16700"/>
<evidence type="ECO:0000313" key="10">
    <source>
        <dbReference type="EMBL" id="QID19112.1"/>
    </source>
</evidence>
<keyword evidence="3 6" id="KW-0479">Metal-binding</keyword>
<dbReference type="InterPro" id="IPR009056">
    <property type="entry name" value="Cyt_c-like_dom"/>
</dbReference>
<dbReference type="Pfam" id="PF13442">
    <property type="entry name" value="Cytochrome_CBB3"/>
    <property type="match status" value="1"/>
</dbReference>
<dbReference type="Gene3D" id="1.10.760.10">
    <property type="entry name" value="Cytochrome c-like domain"/>
    <property type="match status" value="1"/>
</dbReference>
<evidence type="ECO:0000256" key="4">
    <source>
        <dbReference type="ARBA" id="ARBA00022982"/>
    </source>
</evidence>
<protein>
    <submittedName>
        <fullName evidence="10">Cytochrome c5 family protein</fullName>
    </submittedName>
</protein>
<dbReference type="InterPro" id="IPR002323">
    <property type="entry name" value="Cyt_CIE"/>
</dbReference>
<feature type="chain" id="PRO_5025402157" evidence="8">
    <location>
        <begin position="20"/>
        <end position="151"/>
    </location>
</feature>
<dbReference type="InterPro" id="IPR036909">
    <property type="entry name" value="Cyt_c-like_dom_sf"/>
</dbReference>
<dbReference type="GO" id="GO:0005506">
    <property type="term" value="F:iron ion binding"/>
    <property type="evidence" value="ECO:0007669"/>
    <property type="project" value="InterPro"/>
</dbReference>
<evidence type="ECO:0000256" key="7">
    <source>
        <dbReference type="SAM" id="MobiDB-lite"/>
    </source>
</evidence>
<keyword evidence="2 6" id="KW-0349">Heme</keyword>
<dbReference type="PRINTS" id="PR00607">
    <property type="entry name" value="CYTCHROMECIE"/>
</dbReference>
<feature type="domain" description="Cytochrome c" evidence="9">
    <location>
        <begin position="66"/>
        <end position="150"/>
    </location>
</feature>
<feature type="compositionally biased region" description="Low complexity" evidence="7">
    <location>
        <begin position="31"/>
        <end position="64"/>
    </location>
</feature>
<evidence type="ECO:0000259" key="9">
    <source>
        <dbReference type="PROSITE" id="PS51007"/>
    </source>
</evidence>
<dbReference type="PROSITE" id="PS51257">
    <property type="entry name" value="PROKAR_LIPOPROTEIN"/>
    <property type="match status" value="1"/>
</dbReference>
<dbReference type="PROSITE" id="PS51007">
    <property type="entry name" value="CYTC"/>
    <property type="match status" value="1"/>
</dbReference>
<evidence type="ECO:0000256" key="2">
    <source>
        <dbReference type="ARBA" id="ARBA00022617"/>
    </source>
</evidence>
<dbReference type="EMBL" id="CP048836">
    <property type="protein sequence ID" value="QID19112.1"/>
    <property type="molecule type" value="Genomic_DNA"/>
</dbReference>
<dbReference type="PANTHER" id="PTHR40942">
    <property type="match status" value="1"/>
</dbReference>
<evidence type="ECO:0000256" key="8">
    <source>
        <dbReference type="SAM" id="SignalP"/>
    </source>
</evidence>
<keyword evidence="1" id="KW-0813">Transport</keyword>
<keyword evidence="4" id="KW-0249">Electron transport</keyword>